<evidence type="ECO:0000313" key="3">
    <source>
        <dbReference type="EMBL" id="MDH6217744.1"/>
    </source>
</evidence>
<evidence type="ECO:0008006" key="5">
    <source>
        <dbReference type="Google" id="ProtNLM"/>
    </source>
</evidence>
<reference evidence="3 4" key="1">
    <citation type="submission" date="2023-04" db="EMBL/GenBank/DDBJ databases">
        <title>Forest soil microbial communities from Buena Vista Peninsula, Colon Province, Panama.</title>
        <authorList>
            <person name="Bouskill N."/>
        </authorList>
    </citation>
    <scope>NUCLEOTIDE SEQUENCE [LARGE SCALE GENOMIC DNA]</scope>
    <source>
        <strain evidence="3 4">GGS1</strain>
    </source>
</reference>
<name>A0ABT6LPI2_9ACTN</name>
<feature type="signal peptide" evidence="2">
    <location>
        <begin position="1"/>
        <end position="23"/>
    </location>
</feature>
<accession>A0ABT6LPI2</accession>
<proteinExistence type="predicted"/>
<feature type="region of interest" description="Disordered" evidence="1">
    <location>
        <begin position="39"/>
        <end position="68"/>
    </location>
</feature>
<keyword evidence="4" id="KW-1185">Reference proteome</keyword>
<dbReference type="PROSITE" id="PS51257">
    <property type="entry name" value="PROKAR_LIPOPROTEIN"/>
    <property type="match status" value="1"/>
</dbReference>
<dbReference type="Proteomes" id="UP001160499">
    <property type="component" value="Unassembled WGS sequence"/>
</dbReference>
<protein>
    <recommendedName>
        <fullName evidence="5">Lipoprotein</fullName>
    </recommendedName>
</protein>
<gene>
    <name evidence="3" type="ORF">M2283_005072</name>
</gene>
<feature type="chain" id="PRO_5047452535" description="Lipoprotein" evidence="2">
    <location>
        <begin position="24"/>
        <end position="167"/>
    </location>
</feature>
<comment type="caution">
    <text evidence="3">The sequence shown here is derived from an EMBL/GenBank/DDBJ whole genome shotgun (WGS) entry which is preliminary data.</text>
</comment>
<evidence type="ECO:0000256" key="2">
    <source>
        <dbReference type="SAM" id="SignalP"/>
    </source>
</evidence>
<organism evidence="3 4">
    <name type="scientific">Streptomyces pseudovenezuelae</name>
    <dbReference type="NCBI Taxonomy" id="67350"/>
    <lineage>
        <taxon>Bacteria</taxon>
        <taxon>Bacillati</taxon>
        <taxon>Actinomycetota</taxon>
        <taxon>Actinomycetes</taxon>
        <taxon>Kitasatosporales</taxon>
        <taxon>Streptomycetaceae</taxon>
        <taxon>Streptomyces</taxon>
        <taxon>Streptomyces aurantiacus group</taxon>
    </lineage>
</organism>
<feature type="compositionally biased region" description="Low complexity" evidence="1">
    <location>
        <begin position="43"/>
        <end position="65"/>
    </location>
</feature>
<evidence type="ECO:0000313" key="4">
    <source>
        <dbReference type="Proteomes" id="UP001160499"/>
    </source>
</evidence>
<dbReference type="EMBL" id="JARXVH010000007">
    <property type="protein sequence ID" value="MDH6217744.1"/>
    <property type="molecule type" value="Genomic_DNA"/>
</dbReference>
<evidence type="ECO:0000256" key="1">
    <source>
        <dbReference type="SAM" id="MobiDB-lite"/>
    </source>
</evidence>
<keyword evidence="2" id="KW-0732">Signal</keyword>
<sequence length="167" mass="17096">MPTTRRGTAAACLLVALALSATGCGSDLSNNAADGTGLEAAKHGASGSASPSAASSSAAEGSAPSFDLPSDITVAVERKATGDAVKDAILRDVAYSAVVNGRAAAVRYCEDQTTAYSKGIKTRKVLRTRPSDKDFILFAVQAQKDSAGDWQVTQVSWKKADVACVRG</sequence>